<name>A0A854Q4B5_CRYNE</name>
<comment type="caution">
    <text evidence="2">The sequence shown here is derived from an EMBL/GenBank/DDBJ whole genome shotgun (WGS) entry which is preliminary data.</text>
</comment>
<evidence type="ECO:0000313" key="3">
    <source>
        <dbReference type="Proteomes" id="UP000199727"/>
    </source>
</evidence>
<protein>
    <submittedName>
        <fullName evidence="2">Uncharacterized protein</fullName>
    </submittedName>
</protein>
<evidence type="ECO:0000256" key="1">
    <source>
        <dbReference type="SAM" id="MobiDB-lite"/>
    </source>
</evidence>
<feature type="region of interest" description="Disordered" evidence="1">
    <location>
        <begin position="1"/>
        <end position="45"/>
    </location>
</feature>
<sequence>MVRKITLASSMKTKHTEHASRKARFNAPLTPTYPASPPSSPGIRSSPVSPMKFVISFEAHSPSCTARWTAKHMGGTRVLLRRVV</sequence>
<gene>
    <name evidence="2" type="ORF">C361_05919</name>
</gene>
<dbReference type="Proteomes" id="UP000199727">
    <property type="component" value="Unassembled WGS sequence"/>
</dbReference>
<organism evidence="2 3">
    <name type="scientific">Cryptococcus neoformans Tu259-1</name>
    <dbReference type="NCBI Taxonomy" id="1230072"/>
    <lineage>
        <taxon>Eukaryota</taxon>
        <taxon>Fungi</taxon>
        <taxon>Dikarya</taxon>
        <taxon>Basidiomycota</taxon>
        <taxon>Agaricomycotina</taxon>
        <taxon>Tremellomycetes</taxon>
        <taxon>Tremellales</taxon>
        <taxon>Cryptococcaceae</taxon>
        <taxon>Cryptococcus</taxon>
        <taxon>Cryptococcus neoformans species complex</taxon>
    </lineage>
</organism>
<reference evidence="2 3" key="1">
    <citation type="submission" date="2017-06" db="EMBL/GenBank/DDBJ databases">
        <title>Global population genomics of the pathogenic fungus Cryptococcus neoformans var. grubii.</title>
        <authorList>
            <person name="Cuomo C."/>
            <person name="Litvintseva A."/>
            <person name="Chen Y."/>
            <person name="Young S."/>
            <person name="Zeng Q."/>
            <person name="Chapman S."/>
            <person name="Gujja S."/>
            <person name="Saif S."/>
            <person name="Birren B."/>
        </authorList>
    </citation>
    <scope>NUCLEOTIDE SEQUENCE [LARGE SCALE GENOMIC DNA]</scope>
    <source>
        <strain evidence="2 3">Tu259-1</strain>
    </source>
</reference>
<dbReference type="EMBL" id="AMKT01000078">
    <property type="protein sequence ID" value="OXG13777.1"/>
    <property type="molecule type" value="Genomic_DNA"/>
</dbReference>
<proteinExistence type="predicted"/>
<accession>A0A854Q4B5</accession>
<dbReference type="AlphaFoldDB" id="A0A854Q4B5"/>
<evidence type="ECO:0000313" key="2">
    <source>
        <dbReference type="EMBL" id="OXG13777.1"/>
    </source>
</evidence>